<dbReference type="GO" id="GO:0000956">
    <property type="term" value="P:nuclear-transcribed mRNA catabolic process"/>
    <property type="evidence" value="ECO:0007669"/>
    <property type="project" value="TreeGrafter"/>
</dbReference>
<proteinExistence type="inferred from homology"/>
<dbReference type="GO" id="GO:0004534">
    <property type="term" value="F:5'-3' RNA exonuclease activity"/>
    <property type="evidence" value="ECO:0007669"/>
    <property type="project" value="TreeGrafter"/>
</dbReference>
<dbReference type="InterPro" id="IPR041412">
    <property type="entry name" value="Xrn1_helical"/>
</dbReference>
<dbReference type="Proteomes" id="UP000324222">
    <property type="component" value="Unassembled WGS sequence"/>
</dbReference>
<accession>A0A5B7CTT5</accession>
<dbReference type="Pfam" id="PF17846">
    <property type="entry name" value="XRN_M"/>
    <property type="match status" value="1"/>
</dbReference>
<gene>
    <name evidence="11" type="primary">Rat1_1</name>
    <name evidence="11" type="ORF">E2C01_004743</name>
</gene>
<evidence type="ECO:0000259" key="10">
    <source>
        <dbReference type="Pfam" id="PF17846"/>
    </source>
</evidence>
<evidence type="ECO:0000256" key="8">
    <source>
        <dbReference type="ARBA" id="ARBA00022839"/>
    </source>
</evidence>
<reference evidence="11 12" key="1">
    <citation type="submission" date="2019-05" db="EMBL/GenBank/DDBJ databases">
        <title>Another draft genome of Portunus trituberculatus and its Hox gene families provides insights of decapod evolution.</title>
        <authorList>
            <person name="Jeong J.-H."/>
            <person name="Song I."/>
            <person name="Kim S."/>
            <person name="Choi T."/>
            <person name="Kim D."/>
            <person name="Ryu S."/>
            <person name="Kim W."/>
        </authorList>
    </citation>
    <scope>NUCLEOTIDE SEQUENCE [LARGE SCALE GENOMIC DNA]</scope>
    <source>
        <tissue evidence="11">Muscle</tissue>
    </source>
</reference>
<evidence type="ECO:0000313" key="12">
    <source>
        <dbReference type="Proteomes" id="UP000324222"/>
    </source>
</evidence>
<comment type="caution">
    <text evidence="11">The sequence shown here is derived from an EMBL/GenBank/DDBJ whole genome shotgun (WGS) entry which is preliminary data.</text>
</comment>
<dbReference type="CDD" id="cd18673">
    <property type="entry name" value="PIN_XRN1-2-like"/>
    <property type="match status" value="1"/>
</dbReference>
<evidence type="ECO:0000313" key="11">
    <source>
        <dbReference type="EMBL" id="MPC12064.1"/>
    </source>
</evidence>
<keyword evidence="8" id="KW-0269">Exonuclease</keyword>
<dbReference type="AlphaFoldDB" id="A0A5B7CTT5"/>
<evidence type="ECO:0000256" key="4">
    <source>
        <dbReference type="ARBA" id="ARBA00022723"/>
    </source>
</evidence>
<dbReference type="InterPro" id="IPR004859">
    <property type="entry name" value="Xrn1_N"/>
</dbReference>
<evidence type="ECO:0000256" key="5">
    <source>
        <dbReference type="ARBA" id="ARBA00022771"/>
    </source>
</evidence>
<evidence type="ECO:0000256" key="3">
    <source>
        <dbReference type="ARBA" id="ARBA00022722"/>
    </source>
</evidence>
<comment type="similarity">
    <text evidence="1">Belongs to the 5'-3' exonuclease family. XRN2/RAT1 subfamily.</text>
</comment>
<organism evidence="11 12">
    <name type="scientific">Portunus trituberculatus</name>
    <name type="common">Swimming crab</name>
    <name type="synonym">Neptunus trituberculatus</name>
    <dbReference type="NCBI Taxonomy" id="210409"/>
    <lineage>
        <taxon>Eukaryota</taxon>
        <taxon>Metazoa</taxon>
        <taxon>Ecdysozoa</taxon>
        <taxon>Arthropoda</taxon>
        <taxon>Crustacea</taxon>
        <taxon>Multicrustacea</taxon>
        <taxon>Malacostraca</taxon>
        <taxon>Eumalacostraca</taxon>
        <taxon>Eucarida</taxon>
        <taxon>Decapoda</taxon>
        <taxon>Pleocyemata</taxon>
        <taxon>Brachyura</taxon>
        <taxon>Eubrachyura</taxon>
        <taxon>Portunoidea</taxon>
        <taxon>Portunidae</taxon>
        <taxon>Portuninae</taxon>
        <taxon>Portunus</taxon>
    </lineage>
</organism>
<keyword evidence="2" id="KW-0507">mRNA processing</keyword>
<keyword evidence="4" id="KW-0479">Metal-binding</keyword>
<dbReference type="FunFam" id="3.40.50.12390:FF:000001">
    <property type="entry name" value="5'-3' exoribonuclease"/>
    <property type="match status" value="1"/>
</dbReference>
<dbReference type="GO" id="GO:0008270">
    <property type="term" value="F:zinc ion binding"/>
    <property type="evidence" value="ECO:0007669"/>
    <property type="project" value="UniProtKB-KW"/>
</dbReference>
<evidence type="ECO:0000256" key="7">
    <source>
        <dbReference type="ARBA" id="ARBA00022833"/>
    </source>
</evidence>
<keyword evidence="3" id="KW-0540">Nuclease</keyword>
<protein>
    <submittedName>
        <fullName evidence="11">5'-3' exoribonuclease 2</fullName>
    </submittedName>
</protein>
<evidence type="ECO:0000256" key="6">
    <source>
        <dbReference type="ARBA" id="ARBA00022801"/>
    </source>
</evidence>
<feature type="domain" description="Xrn1 N-terminal" evidence="9">
    <location>
        <begin position="1"/>
        <end position="256"/>
    </location>
</feature>
<keyword evidence="7" id="KW-0862">Zinc</keyword>
<evidence type="ECO:0000259" key="9">
    <source>
        <dbReference type="Pfam" id="PF03159"/>
    </source>
</evidence>
<sequence>MGVPAFFRWLSRKYASVIIECHEERQYNTDDGKLIPQDTSKPNPNGIEFDNLYLDMNGIIHPCTHPEDRPAPKNEDEMMEAIFECIDRLFAIVRPRKILYMAIDGVAPRAKMNQQRSRRFRASKEAAEKKAEVARIRQEMLEKGFKVPPEKPKESHFDSNCITPGTPFMDRLSKCLHYYIHDRLNNDPGWRGIKVILSDANVPGEGEHKIMDFIRKQRAQPDHDPDTQHVLCGADADLIMLGLATHEVNFTIIREEFKPNKPKPCDICGQLGHEMKECVGVAADGEGELEKVFEETKYIFVRLNVLREYLERELQMPNLPFKYDFDRAIDDWVFMCFFVGNDFLPHLPSLEIRENAIDRLVRLYKDCCYKTGVSIAVVNL</sequence>
<keyword evidence="12" id="KW-1185">Reference proteome</keyword>
<feature type="domain" description="Xrn1 helical" evidence="10">
    <location>
        <begin position="322"/>
        <end position="372"/>
    </location>
</feature>
<dbReference type="GO" id="GO:0005634">
    <property type="term" value="C:nucleus"/>
    <property type="evidence" value="ECO:0007669"/>
    <property type="project" value="TreeGrafter"/>
</dbReference>
<dbReference type="GO" id="GO:0003723">
    <property type="term" value="F:RNA binding"/>
    <property type="evidence" value="ECO:0007669"/>
    <property type="project" value="TreeGrafter"/>
</dbReference>
<dbReference type="GO" id="GO:0006397">
    <property type="term" value="P:mRNA processing"/>
    <property type="evidence" value="ECO:0007669"/>
    <property type="project" value="UniProtKB-KW"/>
</dbReference>
<dbReference type="OrthoDB" id="372487at2759"/>
<dbReference type="EMBL" id="VSRR010000195">
    <property type="protein sequence ID" value="MPC12064.1"/>
    <property type="molecule type" value="Genomic_DNA"/>
</dbReference>
<dbReference type="Pfam" id="PF03159">
    <property type="entry name" value="XRN_N"/>
    <property type="match status" value="1"/>
</dbReference>
<dbReference type="InterPro" id="IPR027073">
    <property type="entry name" value="5_3_exoribonuclease"/>
</dbReference>
<evidence type="ECO:0000256" key="2">
    <source>
        <dbReference type="ARBA" id="ARBA00022664"/>
    </source>
</evidence>
<evidence type="ECO:0000256" key="1">
    <source>
        <dbReference type="ARBA" id="ARBA00006994"/>
    </source>
</evidence>
<dbReference type="PANTHER" id="PTHR12341:SF41">
    <property type="entry name" value="5'-3' EXORIBONUCLEASE 2"/>
    <property type="match status" value="1"/>
</dbReference>
<dbReference type="FunFam" id="3.40.50.12390:FF:000003">
    <property type="entry name" value="5'-3' exoribonuclease"/>
    <property type="match status" value="1"/>
</dbReference>
<name>A0A5B7CTT5_PORTR</name>
<dbReference type="PANTHER" id="PTHR12341">
    <property type="entry name" value="5'-&gt;3' EXORIBONUCLEASE"/>
    <property type="match status" value="1"/>
</dbReference>
<dbReference type="Gene3D" id="3.40.50.12390">
    <property type="match status" value="1"/>
</dbReference>
<keyword evidence="6" id="KW-0378">Hydrolase</keyword>
<keyword evidence="5" id="KW-0863">Zinc-finger</keyword>